<dbReference type="FunFam" id="1.10.520.10:FF:000006">
    <property type="entry name" value="Peroxidase"/>
    <property type="match status" value="1"/>
</dbReference>
<proteinExistence type="inferred from homology"/>
<evidence type="ECO:0000256" key="20">
    <source>
        <dbReference type="PIRSR" id="PIRSR600823-4"/>
    </source>
</evidence>
<evidence type="ECO:0000256" key="17">
    <source>
        <dbReference type="PIRSR" id="PIRSR600823-1"/>
    </source>
</evidence>
<comment type="similarity">
    <text evidence="22">Belongs to the peroxidase family.</text>
</comment>
<evidence type="ECO:0000256" key="11">
    <source>
        <dbReference type="ARBA" id="ARBA00022837"/>
    </source>
</evidence>
<dbReference type="PANTHER" id="PTHR31235">
    <property type="entry name" value="PEROXIDASE 25-RELATED"/>
    <property type="match status" value="1"/>
</dbReference>
<comment type="function">
    <text evidence="3">Removal of H(2)O(2), oxidation of toxic reductants, biosynthesis and degradation of lignin, suberization, auxin catabolism, response to environmental stresses such as wounding, pathogen attack and oxidative stress. These functions might be dependent on each isozyme/isoform in each plant tissue.</text>
</comment>
<dbReference type="GO" id="GO:0020037">
    <property type="term" value="F:heme binding"/>
    <property type="evidence" value="ECO:0007669"/>
    <property type="project" value="InterPro"/>
</dbReference>
<evidence type="ECO:0000313" key="25">
    <source>
        <dbReference type="EMBL" id="KAK9934611.1"/>
    </source>
</evidence>
<keyword evidence="11 19" id="KW-0106">Calcium</keyword>
<evidence type="ECO:0000256" key="19">
    <source>
        <dbReference type="PIRSR" id="PIRSR600823-3"/>
    </source>
</evidence>
<dbReference type="PRINTS" id="PR00458">
    <property type="entry name" value="PEROXIDASE"/>
</dbReference>
<evidence type="ECO:0000256" key="21">
    <source>
        <dbReference type="PIRSR" id="PIRSR600823-5"/>
    </source>
</evidence>
<dbReference type="PRINTS" id="PR00461">
    <property type="entry name" value="PLPEROXIDASE"/>
</dbReference>
<keyword evidence="13" id="KW-0408">Iron</keyword>
<feature type="binding site" evidence="19">
    <location>
        <position position="76"/>
    </location>
    <ligand>
        <name>Ca(2+)</name>
        <dbReference type="ChEBI" id="CHEBI:29108"/>
        <label>1</label>
    </ligand>
</feature>
<feature type="binding site" evidence="19">
    <location>
        <position position="73"/>
    </location>
    <ligand>
        <name>Ca(2+)</name>
        <dbReference type="ChEBI" id="CHEBI:29108"/>
        <label>1</label>
    </ligand>
</feature>
<dbReference type="SUPFAM" id="SSF48113">
    <property type="entry name" value="Heme-dependent peroxidases"/>
    <property type="match status" value="1"/>
</dbReference>
<keyword evidence="6" id="KW-0964">Secreted</keyword>
<evidence type="ECO:0000256" key="18">
    <source>
        <dbReference type="PIRSR" id="PIRSR600823-2"/>
    </source>
</evidence>
<keyword evidence="10 23" id="KW-0732">Signal</keyword>
<keyword evidence="12" id="KW-0560">Oxidoreductase</keyword>
<dbReference type="Gene3D" id="1.10.420.10">
    <property type="entry name" value="Peroxidase, domain 2"/>
    <property type="match status" value="1"/>
</dbReference>
<evidence type="ECO:0000256" key="22">
    <source>
        <dbReference type="RuleBase" id="RU004241"/>
    </source>
</evidence>
<keyword evidence="14 21" id="KW-1015">Disulfide bond</keyword>
<dbReference type="Gene3D" id="1.10.520.10">
    <property type="match status" value="1"/>
</dbReference>
<feature type="binding site" evidence="19">
    <location>
        <position position="80"/>
    </location>
    <ligand>
        <name>Ca(2+)</name>
        <dbReference type="ChEBI" id="CHEBI:29108"/>
        <label>1</label>
    </ligand>
</feature>
<dbReference type="Proteomes" id="UP001457282">
    <property type="component" value="Unassembled WGS sequence"/>
</dbReference>
<dbReference type="GO" id="GO:0042744">
    <property type="term" value="P:hydrogen peroxide catabolic process"/>
    <property type="evidence" value="ECO:0007669"/>
    <property type="project" value="UniProtKB-KW"/>
</dbReference>
<comment type="cofactor">
    <cofactor evidence="2">
        <name>heme b</name>
        <dbReference type="ChEBI" id="CHEBI:60344"/>
    </cofactor>
</comment>
<evidence type="ECO:0000256" key="14">
    <source>
        <dbReference type="ARBA" id="ARBA00023157"/>
    </source>
</evidence>
<gene>
    <name evidence="25" type="ORF">M0R45_021748</name>
</gene>
<keyword evidence="15" id="KW-0325">Glycoprotein</keyword>
<evidence type="ECO:0000256" key="12">
    <source>
        <dbReference type="ARBA" id="ARBA00023002"/>
    </source>
</evidence>
<feature type="binding site" evidence="19">
    <location>
        <position position="78"/>
    </location>
    <ligand>
        <name>Ca(2+)</name>
        <dbReference type="ChEBI" id="CHEBI:29108"/>
        <label>1</label>
    </ligand>
</feature>
<keyword evidence="26" id="KW-1185">Reference proteome</keyword>
<evidence type="ECO:0000256" key="23">
    <source>
        <dbReference type="SAM" id="SignalP"/>
    </source>
</evidence>
<evidence type="ECO:0000256" key="5">
    <source>
        <dbReference type="ARBA" id="ARBA00012313"/>
    </source>
</evidence>
<comment type="caution">
    <text evidence="25">The sequence shown here is derived from an EMBL/GenBank/DDBJ whole genome shotgun (WGS) entry which is preliminary data.</text>
</comment>
<comment type="cofactor">
    <cofactor evidence="19">
        <name>Ca(2+)</name>
        <dbReference type="ChEBI" id="CHEBI:29108"/>
    </cofactor>
    <text evidence="19">Binds 2 calcium ions per subunit.</text>
</comment>
<evidence type="ECO:0000256" key="1">
    <source>
        <dbReference type="ARBA" id="ARBA00000189"/>
    </source>
</evidence>
<name>A0AAW1XEH6_RUBAR</name>
<feature type="signal peptide" evidence="23">
    <location>
        <begin position="1"/>
        <end position="23"/>
    </location>
</feature>
<comment type="catalytic activity">
    <reaction evidence="1">
        <text>2 a phenolic donor + H2O2 = 2 a phenolic radical donor + 2 H2O</text>
        <dbReference type="Rhea" id="RHEA:56136"/>
        <dbReference type="ChEBI" id="CHEBI:15377"/>
        <dbReference type="ChEBI" id="CHEBI:16240"/>
        <dbReference type="ChEBI" id="CHEBI:139520"/>
        <dbReference type="ChEBI" id="CHEBI:139521"/>
        <dbReference type="EC" id="1.11.1.7"/>
    </reaction>
</comment>
<keyword evidence="9 19" id="KW-0479">Metal-binding</keyword>
<accession>A0AAW1XEH6</accession>
<feature type="active site" description="Proton acceptor" evidence="17">
    <location>
        <position position="72"/>
    </location>
</feature>
<evidence type="ECO:0000256" key="9">
    <source>
        <dbReference type="ARBA" id="ARBA00022723"/>
    </source>
</evidence>
<dbReference type="PROSITE" id="PS50873">
    <property type="entry name" value="PEROXIDASE_4"/>
    <property type="match status" value="1"/>
</dbReference>
<dbReference type="EC" id="1.11.1.7" evidence="5"/>
<comment type="subcellular location">
    <subcellularLocation>
        <location evidence="4">Secreted</location>
    </subcellularLocation>
</comment>
<organism evidence="25 26">
    <name type="scientific">Rubus argutus</name>
    <name type="common">Southern blackberry</name>
    <dbReference type="NCBI Taxonomy" id="59490"/>
    <lineage>
        <taxon>Eukaryota</taxon>
        <taxon>Viridiplantae</taxon>
        <taxon>Streptophyta</taxon>
        <taxon>Embryophyta</taxon>
        <taxon>Tracheophyta</taxon>
        <taxon>Spermatophyta</taxon>
        <taxon>Magnoliopsida</taxon>
        <taxon>eudicotyledons</taxon>
        <taxon>Gunneridae</taxon>
        <taxon>Pentapetalae</taxon>
        <taxon>rosids</taxon>
        <taxon>fabids</taxon>
        <taxon>Rosales</taxon>
        <taxon>Rosaceae</taxon>
        <taxon>Rosoideae</taxon>
        <taxon>Rosoideae incertae sedis</taxon>
        <taxon>Rubus</taxon>
    </lineage>
</organism>
<evidence type="ECO:0000256" key="8">
    <source>
        <dbReference type="ARBA" id="ARBA00022617"/>
    </source>
</evidence>
<protein>
    <recommendedName>
        <fullName evidence="5">peroxidase</fullName>
        <ecNumber evidence="5">1.11.1.7</ecNumber>
    </recommendedName>
</protein>
<feature type="binding site" evidence="19">
    <location>
        <position position="95"/>
    </location>
    <ligand>
        <name>Ca(2+)</name>
        <dbReference type="ChEBI" id="CHEBI:29108"/>
        <label>1</label>
    </ligand>
</feature>
<feature type="binding site" evidence="18">
    <location>
        <position position="170"/>
    </location>
    <ligand>
        <name>substrate</name>
    </ligand>
</feature>
<dbReference type="AlphaFoldDB" id="A0AAW1XEH6"/>
<dbReference type="InterPro" id="IPR000823">
    <property type="entry name" value="Peroxidase_pln"/>
</dbReference>
<evidence type="ECO:0000256" key="13">
    <source>
        <dbReference type="ARBA" id="ARBA00023004"/>
    </source>
</evidence>
<dbReference type="GO" id="GO:0046872">
    <property type="term" value="F:metal ion binding"/>
    <property type="evidence" value="ECO:0007669"/>
    <property type="project" value="UniProtKB-KW"/>
</dbReference>
<dbReference type="InterPro" id="IPR010255">
    <property type="entry name" value="Haem_peroxidase_sf"/>
</dbReference>
<feature type="binding site" evidence="19">
    <location>
        <position position="82"/>
    </location>
    <ligand>
        <name>Ca(2+)</name>
        <dbReference type="ChEBI" id="CHEBI:29108"/>
        <label>1</label>
    </ligand>
</feature>
<feature type="chain" id="PRO_5043912410" description="peroxidase" evidence="23">
    <location>
        <begin position="24"/>
        <end position="210"/>
    </location>
</feature>
<evidence type="ECO:0000313" key="26">
    <source>
        <dbReference type="Proteomes" id="UP001457282"/>
    </source>
</evidence>
<dbReference type="GO" id="GO:0005576">
    <property type="term" value="C:extracellular region"/>
    <property type="evidence" value="ECO:0007669"/>
    <property type="project" value="UniProtKB-SubCell"/>
</dbReference>
<keyword evidence="7" id="KW-0575">Peroxidase</keyword>
<evidence type="ECO:0000256" key="4">
    <source>
        <dbReference type="ARBA" id="ARBA00004613"/>
    </source>
</evidence>
<keyword evidence="16" id="KW-0376">Hydrogen peroxide</keyword>
<dbReference type="Pfam" id="PF00141">
    <property type="entry name" value="peroxidase"/>
    <property type="match status" value="1"/>
</dbReference>
<dbReference type="GO" id="GO:0006979">
    <property type="term" value="P:response to oxidative stress"/>
    <property type="evidence" value="ECO:0007669"/>
    <property type="project" value="InterPro"/>
</dbReference>
<evidence type="ECO:0000256" key="2">
    <source>
        <dbReference type="ARBA" id="ARBA00001970"/>
    </source>
</evidence>
<evidence type="ECO:0000256" key="16">
    <source>
        <dbReference type="ARBA" id="ARBA00023324"/>
    </source>
</evidence>
<evidence type="ECO:0000259" key="24">
    <source>
        <dbReference type="PROSITE" id="PS50873"/>
    </source>
</evidence>
<feature type="domain" description="Plant heme peroxidase family profile" evidence="24">
    <location>
        <begin position="31"/>
        <end position="210"/>
    </location>
</feature>
<dbReference type="EMBL" id="JBEDUW010000004">
    <property type="protein sequence ID" value="KAK9934611.1"/>
    <property type="molecule type" value="Genomic_DNA"/>
</dbReference>
<evidence type="ECO:0000256" key="7">
    <source>
        <dbReference type="ARBA" id="ARBA00022559"/>
    </source>
</evidence>
<evidence type="ECO:0000256" key="15">
    <source>
        <dbReference type="ARBA" id="ARBA00023180"/>
    </source>
</evidence>
<evidence type="ECO:0000256" key="3">
    <source>
        <dbReference type="ARBA" id="ARBA00002322"/>
    </source>
</evidence>
<dbReference type="GO" id="GO:0140825">
    <property type="term" value="F:lactoperoxidase activity"/>
    <property type="evidence" value="ECO:0007669"/>
    <property type="project" value="UniProtKB-EC"/>
</dbReference>
<feature type="disulfide bond" evidence="21">
    <location>
        <begin position="41"/>
        <end position="122"/>
    </location>
</feature>
<dbReference type="InterPro" id="IPR002016">
    <property type="entry name" value="Haem_peroxidase"/>
</dbReference>
<keyword evidence="8" id="KW-0349">Heme</keyword>
<reference evidence="25 26" key="1">
    <citation type="journal article" date="2023" name="G3 (Bethesda)">
        <title>A chromosome-length genome assembly and annotation of blackberry (Rubus argutus, cv. 'Hillquist').</title>
        <authorList>
            <person name="Bruna T."/>
            <person name="Aryal R."/>
            <person name="Dudchenko O."/>
            <person name="Sargent D.J."/>
            <person name="Mead D."/>
            <person name="Buti M."/>
            <person name="Cavallini A."/>
            <person name="Hytonen T."/>
            <person name="Andres J."/>
            <person name="Pham M."/>
            <person name="Weisz D."/>
            <person name="Mascagni F."/>
            <person name="Usai G."/>
            <person name="Natali L."/>
            <person name="Bassil N."/>
            <person name="Fernandez G.E."/>
            <person name="Lomsadze A."/>
            <person name="Armour M."/>
            <person name="Olukolu B."/>
            <person name="Poorten T."/>
            <person name="Britton C."/>
            <person name="Davik J."/>
            <person name="Ashrafi H."/>
            <person name="Aiden E.L."/>
            <person name="Borodovsky M."/>
            <person name="Worthington M."/>
        </authorList>
    </citation>
    <scope>NUCLEOTIDE SEQUENCE [LARGE SCALE GENOMIC DNA]</scope>
    <source>
        <strain evidence="25">PI 553951</strain>
    </source>
</reference>
<feature type="site" description="Transition state stabilizer" evidence="20">
    <location>
        <position position="68"/>
    </location>
</feature>
<evidence type="ECO:0000256" key="10">
    <source>
        <dbReference type="ARBA" id="ARBA00022729"/>
    </source>
</evidence>
<feature type="disulfide bond" evidence="21">
    <location>
        <begin position="74"/>
        <end position="79"/>
    </location>
</feature>
<sequence>MGRHLITAVILTFTLFNILPSEARGNGQGHGLHTGFYASSCPRVEEIVSEVVARVRERNPKLPPALIRLFFHDCFVKGCDASILLDATPSGEPVEKASPANGETLRGLEVIDEIKAQLEQECPRTVSCADILAFAAREAVYLAGLPRHDVPAGRRDSRTSRASDVFVNLPTPATPLNDIIDMFSRRNLSIEDMVVLSGGPLHWRSTMHPI</sequence>
<evidence type="ECO:0000256" key="6">
    <source>
        <dbReference type="ARBA" id="ARBA00022525"/>
    </source>
</evidence>